<dbReference type="PROSITE" id="PS50262">
    <property type="entry name" value="G_PROTEIN_RECEP_F1_2"/>
    <property type="match status" value="1"/>
</dbReference>
<feature type="transmembrane region" description="Helical" evidence="7">
    <location>
        <begin position="202"/>
        <end position="225"/>
    </location>
</feature>
<keyword evidence="5 7" id="KW-0472">Membrane</keyword>
<dbReference type="EMBL" id="CAXKWB010056715">
    <property type="protein sequence ID" value="CAL4178665.1"/>
    <property type="molecule type" value="Genomic_DNA"/>
</dbReference>
<dbReference type="CDD" id="cd14978">
    <property type="entry name" value="7tmA_FMRFamide_R-like"/>
    <property type="match status" value="1"/>
</dbReference>
<keyword evidence="3 7" id="KW-0812">Transmembrane</keyword>
<dbReference type="InterPro" id="IPR019427">
    <property type="entry name" value="7TM_GPCR_serpentine_rcpt_Srw"/>
</dbReference>
<reference evidence="9 10" key="1">
    <citation type="submission" date="2024-05" db="EMBL/GenBank/DDBJ databases">
        <authorList>
            <person name="Wallberg A."/>
        </authorList>
    </citation>
    <scope>NUCLEOTIDE SEQUENCE [LARGE SCALE GENOMIC DNA]</scope>
</reference>
<evidence type="ECO:0000313" key="10">
    <source>
        <dbReference type="Proteomes" id="UP001497623"/>
    </source>
</evidence>
<comment type="subcellular location">
    <subcellularLocation>
        <location evidence="1">Membrane</location>
    </subcellularLocation>
</comment>
<feature type="transmembrane region" description="Helical" evidence="7">
    <location>
        <begin position="29"/>
        <end position="52"/>
    </location>
</feature>
<feature type="region of interest" description="Disordered" evidence="6">
    <location>
        <begin position="342"/>
        <end position="367"/>
    </location>
</feature>
<dbReference type="PRINTS" id="PR00237">
    <property type="entry name" value="GPCRRHODOPSN"/>
</dbReference>
<evidence type="ECO:0000256" key="1">
    <source>
        <dbReference type="ARBA" id="ARBA00004370"/>
    </source>
</evidence>
<dbReference type="InterPro" id="IPR017452">
    <property type="entry name" value="GPCR_Rhodpsn_7TM"/>
</dbReference>
<dbReference type="InterPro" id="IPR000276">
    <property type="entry name" value="GPCR_Rhodpsn"/>
</dbReference>
<dbReference type="Proteomes" id="UP001497623">
    <property type="component" value="Unassembled WGS sequence"/>
</dbReference>
<dbReference type="PANTHER" id="PTHR46273:SF4">
    <property type="entry name" value="AT19640P"/>
    <property type="match status" value="1"/>
</dbReference>
<feature type="transmembrane region" description="Helical" evidence="7">
    <location>
        <begin position="147"/>
        <end position="169"/>
    </location>
</feature>
<dbReference type="AlphaFoldDB" id="A0AAV2SEE1"/>
<sequence length="367" mass="41930">MGTHHEQPQGAVVNVSVCDVGFKDNYKGIHTYLALCICCVGTITNILNMVILTRREMINSTNSILTGLAVSDFLLLLEYLIYVSTYLRGDEHLWESYWHSVFVLFHAHFSQITHTISICLTVTLAVWRYIAICKPHLNLILCTLPRARCAVIMAYIISPIICVPNYFMYSIHQFPESSSNTSLYQVKLSSYSDMEVFQKIHFWLHSVVVKILPCILLTVLIFNIIRAMYVAKRRKVNLIKMGTPSMESVERKIPRMEKLTQKTTKMLLTVLFMFLITELPQGILVLITAIYGHSFLEDCYNQWGEVMDLLALINATVNFLLYCIMSHQFRFTFKHLCQPPKQQNLSPKWGPDTGSAQAATSGKPSQD</sequence>
<evidence type="ECO:0000256" key="5">
    <source>
        <dbReference type="ARBA" id="ARBA00023136"/>
    </source>
</evidence>
<protein>
    <recommendedName>
        <fullName evidence="8">G-protein coupled receptors family 1 profile domain-containing protein</fullName>
    </recommendedName>
</protein>
<dbReference type="InterPro" id="IPR053219">
    <property type="entry name" value="GPCR_Dmsr-1"/>
</dbReference>
<feature type="transmembrane region" description="Helical" evidence="7">
    <location>
        <begin position="266"/>
        <end position="291"/>
    </location>
</feature>
<feature type="domain" description="G-protein coupled receptors family 1 profile" evidence="8">
    <location>
        <begin position="44"/>
        <end position="322"/>
    </location>
</feature>
<organism evidence="9 10">
    <name type="scientific">Meganyctiphanes norvegica</name>
    <name type="common">Northern krill</name>
    <name type="synonym">Thysanopoda norvegica</name>
    <dbReference type="NCBI Taxonomy" id="48144"/>
    <lineage>
        <taxon>Eukaryota</taxon>
        <taxon>Metazoa</taxon>
        <taxon>Ecdysozoa</taxon>
        <taxon>Arthropoda</taxon>
        <taxon>Crustacea</taxon>
        <taxon>Multicrustacea</taxon>
        <taxon>Malacostraca</taxon>
        <taxon>Eumalacostraca</taxon>
        <taxon>Eucarida</taxon>
        <taxon>Euphausiacea</taxon>
        <taxon>Euphausiidae</taxon>
        <taxon>Meganyctiphanes</taxon>
    </lineage>
</organism>
<keyword evidence="4 7" id="KW-1133">Transmembrane helix</keyword>
<name>A0AAV2SEE1_MEGNR</name>
<feature type="compositionally biased region" description="Polar residues" evidence="6">
    <location>
        <begin position="354"/>
        <end position="367"/>
    </location>
</feature>
<feature type="transmembrane region" description="Helical" evidence="7">
    <location>
        <begin position="64"/>
        <end position="82"/>
    </location>
</feature>
<feature type="transmembrane region" description="Helical" evidence="7">
    <location>
        <begin position="102"/>
        <end position="127"/>
    </location>
</feature>
<evidence type="ECO:0000259" key="8">
    <source>
        <dbReference type="PROSITE" id="PS50262"/>
    </source>
</evidence>
<evidence type="ECO:0000256" key="7">
    <source>
        <dbReference type="SAM" id="Phobius"/>
    </source>
</evidence>
<gene>
    <name evidence="9" type="ORF">MNOR_LOCUS35054</name>
</gene>
<feature type="transmembrane region" description="Helical" evidence="7">
    <location>
        <begin position="303"/>
        <end position="324"/>
    </location>
</feature>
<dbReference type="PANTHER" id="PTHR46273">
    <property type="entry name" value="MYOSUPPRESSIN RECEPTOR 1, ISOFORM B-RELATED"/>
    <property type="match status" value="1"/>
</dbReference>
<proteinExistence type="inferred from homology"/>
<dbReference type="GO" id="GO:0005886">
    <property type="term" value="C:plasma membrane"/>
    <property type="evidence" value="ECO:0007669"/>
    <property type="project" value="TreeGrafter"/>
</dbReference>
<dbReference type="Pfam" id="PF10324">
    <property type="entry name" value="7TM_GPCR_Srw"/>
    <property type="match status" value="1"/>
</dbReference>
<dbReference type="SUPFAM" id="SSF81321">
    <property type="entry name" value="Family A G protein-coupled receptor-like"/>
    <property type="match status" value="1"/>
</dbReference>
<evidence type="ECO:0000256" key="2">
    <source>
        <dbReference type="ARBA" id="ARBA00010663"/>
    </source>
</evidence>
<comment type="caution">
    <text evidence="9">The sequence shown here is derived from an EMBL/GenBank/DDBJ whole genome shotgun (WGS) entry which is preliminary data.</text>
</comment>
<feature type="non-terminal residue" evidence="9">
    <location>
        <position position="367"/>
    </location>
</feature>
<dbReference type="Gene3D" id="1.20.1070.10">
    <property type="entry name" value="Rhodopsin 7-helix transmembrane proteins"/>
    <property type="match status" value="1"/>
</dbReference>
<dbReference type="GO" id="GO:0008528">
    <property type="term" value="F:G protein-coupled peptide receptor activity"/>
    <property type="evidence" value="ECO:0007669"/>
    <property type="project" value="InterPro"/>
</dbReference>
<keyword evidence="10" id="KW-1185">Reference proteome</keyword>
<evidence type="ECO:0000256" key="4">
    <source>
        <dbReference type="ARBA" id="ARBA00022989"/>
    </source>
</evidence>
<comment type="similarity">
    <text evidence="2">Belongs to the G-protein coupled receptor 1 family.</text>
</comment>
<evidence type="ECO:0000256" key="6">
    <source>
        <dbReference type="SAM" id="MobiDB-lite"/>
    </source>
</evidence>
<evidence type="ECO:0000313" key="9">
    <source>
        <dbReference type="EMBL" id="CAL4178665.1"/>
    </source>
</evidence>
<evidence type="ECO:0000256" key="3">
    <source>
        <dbReference type="ARBA" id="ARBA00022692"/>
    </source>
</evidence>
<accession>A0AAV2SEE1</accession>